<dbReference type="Proteomes" id="UP000471190">
    <property type="component" value="Unassembled WGS sequence"/>
</dbReference>
<dbReference type="RefSeq" id="WP_004112857.1">
    <property type="nucleotide sequence ID" value="NZ_JAADZA010000033.1"/>
</dbReference>
<dbReference type="InterPro" id="IPR001109">
    <property type="entry name" value="Hydrogenase_HupF/HypC"/>
</dbReference>
<dbReference type="GO" id="GO:0051604">
    <property type="term" value="P:protein maturation"/>
    <property type="evidence" value="ECO:0007669"/>
    <property type="project" value="TreeGrafter"/>
</dbReference>
<dbReference type="PROSITE" id="PS01097">
    <property type="entry name" value="HUPF_HYPC"/>
    <property type="match status" value="1"/>
</dbReference>
<evidence type="ECO:0000256" key="1">
    <source>
        <dbReference type="ARBA" id="ARBA00006018"/>
    </source>
</evidence>
<comment type="caution">
    <text evidence="2">The sequence shown here is derived from an EMBL/GenBank/DDBJ whole genome shotgun (WGS) entry which is preliminary data.</text>
</comment>
<reference evidence="2 3" key="1">
    <citation type="submission" date="2020-02" db="EMBL/GenBank/DDBJ databases">
        <title>Draft genome sequence of Rhizobium tropici.</title>
        <authorList>
            <person name="Khayi S."/>
            <person name="Jemo M."/>
        </authorList>
    </citation>
    <scope>NUCLEOTIDE SEQUENCE [LARGE SCALE GENOMIC DNA]</scope>
    <source>
        <strain evidence="2 3">A12</strain>
        <plasmid evidence="2">pA12b</plasmid>
    </source>
</reference>
<gene>
    <name evidence="2" type="primary">hypC</name>
    <name evidence="2" type="ORF">GXW80_23520</name>
</gene>
<dbReference type="GO" id="GO:0005506">
    <property type="term" value="F:iron ion binding"/>
    <property type="evidence" value="ECO:0007669"/>
    <property type="project" value="TreeGrafter"/>
</dbReference>
<dbReference type="GO" id="GO:1902670">
    <property type="term" value="F:carbon dioxide binding"/>
    <property type="evidence" value="ECO:0007669"/>
    <property type="project" value="TreeGrafter"/>
</dbReference>
<dbReference type="EMBL" id="JAADZA010000033">
    <property type="protein sequence ID" value="NEV13960.1"/>
    <property type="molecule type" value="Genomic_DNA"/>
</dbReference>
<comment type="similarity">
    <text evidence="1">Belongs to the HupF/HypC family.</text>
</comment>
<dbReference type="PANTHER" id="PTHR35177:SF2">
    <property type="entry name" value="HYDROGENASE MATURATION FACTOR HYBG"/>
    <property type="match status" value="1"/>
</dbReference>
<keyword evidence="2" id="KW-0614">Plasmid</keyword>
<dbReference type="Gene3D" id="2.30.30.140">
    <property type="match status" value="1"/>
</dbReference>
<dbReference type="Pfam" id="PF01455">
    <property type="entry name" value="HupF_HypC"/>
    <property type="match status" value="1"/>
</dbReference>
<geneLocation type="plasmid" evidence="2">
    <name>pA12b</name>
</geneLocation>
<sequence length="104" mass="11367">MCIGIPMQVTGGEFTAECERHGSVFAISMVLVGPQPVGTYVLTHLGSAIRVLDADEAHKIDDALAGLAEAVEGRSFETLFADLISREPELPLHLRENWQFVFLN</sequence>
<dbReference type="InterPro" id="IPR019812">
    <property type="entry name" value="Hydgase_assmbl_chp_CS"/>
</dbReference>
<dbReference type="PANTHER" id="PTHR35177">
    <property type="entry name" value="HYDROGENASE MATURATION FACTOR HYBG"/>
    <property type="match status" value="1"/>
</dbReference>
<proteinExistence type="inferred from homology"/>
<accession>A0A6P1C9X3</accession>
<organism evidence="2 3">
    <name type="scientific">Rhizobium tropici</name>
    <dbReference type="NCBI Taxonomy" id="398"/>
    <lineage>
        <taxon>Bacteria</taxon>
        <taxon>Pseudomonadati</taxon>
        <taxon>Pseudomonadota</taxon>
        <taxon>Alphaproteobacteria</taxon>
        <taxon>Hyphomicrobiales</taxon>
        <taxon>Rhizobiaceae</taxon>
        <taxon>Rhizobium/Agrobacterium group</taxon>
        <taxon>Rhizobium</taxon>
    </lineage>
</organism>
<dbReference type="SUPFAM" id="SSF159127">
    <property type="entry name" value="HupF/HypC-like"/>
    <property type="match status" value="1"/>
</dbReference>
<dbReference type="NCBIfam" id="TIGR00074">
    <property type="entry name" value="hypC_hupF"/>
    <property type="match status" value="1"/>
</dbReference>
<evidence type="ECO:0000313" key="3">
    <source>
        <dbReference type="Proteomes" id="UP000471190"/>
    </source>
</evidence>
<name>A0A6P1C9X3_RHITR</name>
<dbReference type="PRINTS" id="PR00445">
    <property type="entry name" value="HUPFHYPC"/>
</dbReference>
<protein>
    <submittedName>
        <fullName evidence="2">HypC/HybG/HupF family hydrogenase formation chaperone</fullName>
    </submittedName>
</protein>
<evidence type="ECO:0000313" key="2">
    <source>
        <dbReference type="EMBL" id="NEV13960.1"/>
    </source>
</evidence>
<dbReference type="AlphaFoldDB" id="A0A6P1C9X3"/>